<dbReference type="InterPro" id="IPR015424">
    <property type="entry name" value="PyrdxlP-dep_Trfase"/>
</dbReference>
<evidence type="ECO:0000256" key="6">
    <source>
        <dbReference type="RuleBase" id="RU000382"/>
    </source>
</evidence>
<keyword evidence="3" id="KW-0210">Decarboxylase</keyword>
<dbReference type="GO" id="GO:0005737">
    <property type="term" value="C:cytoplasm"/>
    <property type="evidence" value="ECO:0007669"/>
    <property type="project" value="TreeGrafter"/>
</dbReference>
<sequence>MFQASDYVCLLQQLEAFFADSTADQPVAHNLEPDRLRDRISLDLPTDGKPLADLEADIANYLAYAVKTAHPTYFNQLWGGFSAPCFMGDLLTSAANTSMYTHEVAPVATLIEQTVIAKLGQLVGFDNPEGQFTTGGSNGNLMAMAMARHRAVPTLKHEGLVKGPQLIAFVSEEAHYSFAKAAQLLGLGTANLWQVPVSIGPIPVPARNQL</sequence>
<dbReference type="InterPro" id="IPR015421">
    <property type="entry name" value="PyrdxlP-dep_Trfase_major"/>
</dbReference>
<dbReference type="SUPFAM" id="SSF53383">
    <property type="entry name" value="PLP-dependent transferases"/>
    <property type="match status" value="1"/>
</dbReference>
<dbReference type="PANTHER" id="PTHR45677">
    <property type="entry name" value="GLUTAMATE DECARBOXYLASE-RELATED"/>
    <property type="match status" value="1"/>
</dbReference>
<keyword evidence="8" id="KW-1185">Reference proteome</keyword>
<dbReference type="Gene3D" id="3.90.1150.170">
    <property type="match status" value="1"/>
</dbReference>
<evidence type="ECO:0000313" key="8">
    <source>
        <dbReference type="Proteomes" id="UP000615026"/>
    </source>
</evidence>
<comment type="caution">
    <text evidence="7">The sequence shown here is derived from an EMBL/GenBank/DDBJ whole genome shotgun (WGS) entry which is preliminary data.</text>
</comment>
<evidence type="ECO:0000256" key="3">
    <source>
        <dbReference type="ARBA" id="ARBA00022793"/>
    </source>
</evidence>
<comment type="cofactor">
    <cofactor evidence="1 6">
        <name>pyridoxal 5'-phosphate</name>
        <dbReference type="ChEBI" id="CHEBI:597326"/>
    </cofactor>
</comment>
<dbReference type="GO" id="GO:0019752">
    <property type="term" value="P:carboxylic acid metabolic process"/>
    <property type="evidence" value="ECO:0007669"/>
    <property type="project" value="InterPro"/>
</dbReference>
<evidence type="ECO:0000256" key="4">
    <source>
        <dbReference type="ARBA" id="ARBA00022898"/>
    </source>
</evidence>
<name>A0A928ZZY0_LEPEC</name>
<gene>
    <name evidence="7" type="ORF">IQ260_28180</name>
</gene>
<dbReference type="AlphaFoldDB" id="A0A928ZZY0"/>
<keyword evidence="4 6" id="KW-0663">Pyridoxal phosphate</keyword>
<evidence type="ECO:0000256" key="1">
    <source>
        <dbReference type="ARBA" id="ARBA00001933"/>
    </source>
</evidence>
<dbReference type="GO" id="GO:0030170">
    <property type="term" value="F:pyridoxal phosphate binding"/>
    <property type="evidence" value="ECO:0007669"/>
    <property type="project" value="InterPro"/>
</dbReference>
<dbReference type="RefSeq" id="WP_193996389.1">
    <property type="nucleotide sequence ID" value="NZ_JADEXP010000453.1"/>
</dbReference>
<reference evidence="7" key="1">
    <citation type="submission" date="2020-10" db="EMBL/GenBank/DDBJ databases">
        <authorList>
            <person name="Castelo-Branco R."/>
            <person name="Eusebio N."/>
            <person name="Adriana R."/>
            <person name="Vieira A."/>
            <person name="Brugerolle De Fraissinette N."/>
            <person name="Rezende De Castro R."/>
            <person name="Schneider M.P."/>
            <person name="Vasconcelos V."/>
            <person name="Leao P.N."/>
        </authorList>
    </citation>
    <scope>NUCLEOTIDE SEQUENCE</scope>
    <source>
        <strain evidence="7">LEGE 11479</strain>
    </source>
</reference>
<evidence type="ECO:0008006" key="9">
    <source>
        <dbReference type="Google" id="ProtNLM"/>
    </source>
</evidence>
<proteinExistence type="inferred from homology"/>
<accession>A0A928ZZY0</accession>
<dbReference type="PANTHER" id="PTHR45677:SF8">
    <property type="entry name" value="CYSTEINE SULFINIC ACID DECARBOXYLASE"/>
    <property type="match status" value="1"/>
</dbReference>
<dbReference type="Proteomes" id="UP000615026">
    <property type="component" value="Unassembled WGS sequence"/>
</dbReference>
<dbReference type="GO" id="GO:0004058">
    <property type="term" value="F:aromatic-L-amino-acid decarboxylase activity"/>
    <property type="evidence" value="ECO:0007669"/>
    <property type="project" value="UniProtKB-ARBA"/>
</dbReference>
<evidence type="ECO:0000256" key="5">
    <source>
        <dbReference type="ARBA" id="ARBA00023239"/>
    </source>
</evidence>
<keyword evidence="5 6" id="KW-0456">Lyase</keyword>
<evidence type="ECO:0000256" key="2">
    <source>
        <dbReference type="ARBA" id="ARBA00009533"/>
    </source>
</evidence>
<protein>
    <recommendedName>
        <fullName evidence="9">Glutamate decarboxylase</fullName>
    </recommendedName>
</protein>
<comment type="similarity">
    <text evidence="2 6">Belongs to the group II decarboxylase family.</text>
</comment>
<dbReference type="EMBL" id="JADEXP010000453">
    <property type="protein sequence ID" value="MBE9070527.1"/>
    <property type="molecule type" value="Genomic_DNA"/>
</dbReference>
<dbReference type="Pfam" id="PF00282">
    <property type="entry name" value="Pyridoxal_deC"/>
    <property type="match status" value="1"/>
</dbReference>
<dbReference type="Gene3D" id="3.40.640.10">
    <property type="entry name" value="Type I PLP-dependent aspartate aminotransferase-like (Major domain)"/>
    <property type="match status" value="1"/>
</dbReference>
<organism evidence="7 8">
    <name type="scientific">Leptolyngbya cf. ectocarpi LEGE 11479</name>
    <dbReference type="NCBI Taxonomy" id="1828722"/>
    <lineage>
        <taxon>Bacteria</taxon>
        <taxon>Bacillati</taxon>
        <taxon>Cyanobacteriota</taxon>
        <taxon>Cyanophyceae</taxon>
        <taxon>Leptolyngbyales</taxon>
        <taxon>Leptolyngbyaceae</taxon>
        <taxon>Leptolyngbya group</taxon>
        <taxon>Leptolyngbya</taxon>
    </lineage>
</organism>
<evidence type="ECO:0000313" key="7">
    <source>
        <dbReference type="EMBL" id="MBE9070527.1"/>
    </source>
</evidence>
<dbReference type="InterPro" id="IPR002129">
    <property type="entry name" value="PyrdxlP-dep_de-COase"/>
</dbReference>